<dbReference type="RefSeq" id="XP_068347592.1">
    <property type="nucleotide sequence ID" value="XM_068495815.1"/>
</dbReference>
<organism evidence="1 2">
    <name type="scientific">Tritrichomonas foetus</name>
    <dbReference type="NCBI Taxonomy" id="1144522"/>
    <lineage>
        <taxon>Eukaryota</taxon>
        <taxon>Metamonada</taxon>
        <taxon>Parabasalia</taxon>
        <taxon>Tritrichomonadida</taxon>
        <taxon>Tritrichomonadidae</taxon>
        <taxon>Tritrichomonas</taxon>
    </lineage>
</organism>
<dbReference type="EMBL" id="MLAK01001315">
    <property type="protein sequence ID" value="OHS94455.1"/>
    <property type="molecule type" value="Genomic_DNA"/>
</dbReference>
<comment type="caution">
    <text evidence="1">The sequence shown here is derived from an EMBL/GenBank/DDBJ whole genome shotgun (WGS) entry which is preliminary data.</text>
</comment>
<evidence type="ECO:0000313" key="2">
    <source>
        <dbReference type="Proteomes" id="UP000179807"/>
    </source>
</evidence>
<dbReference type="InterPro" id="IPR016024">
    <property type="entry name" value="ARM-type_fold"/>
</dbReference>
<dbReference type="SUPFAM" id="SSF48371">
    <property type="entry name" value="ARM repeat"/>
    <property type="match status" value="1"/>
</dbReference>
<dbReference type="GeneID" id="94830519"/>
<dbReference type="AlphaFoldDB" id="A0A1J4J886"/>
<reference evidence="1" key="1">
    <citation type="submission" date="2016-10" db="EMBL/GenBank/DDBJ databases">
        <authorList>
            <person name="Benchimol M."/>
            <person name="Almeida L.G."/>
            <person name="Vasconcelos A.T."/>
            <person name="Perreira-Neves A."/>
            <person name="Rosa I.A."/>
            <person name="Tasca T."/>
            <person name="Bogo M.R."/>
            <person name="de Souza W."/>
        </authorList>
    </citation>
    <scope>NUCLEOTIDE SEQUENCE [LARGE SCALE GENOMIC DNA]</scope>
    <source>
        <strain evidence="1">K</strain>
    </source>
</reference>
<protein>
    <submittedName>
        <fullName evidence="1">Uncharacterized protein</fullName>
    </submittedName>
</protein>
<evidence type="ECO:0000313" key="1">
    <source>
        <dbReference type="EMBL" id="OHS94455.1"/>
    </source>
</evidence>
<keyword evidence="2" id="KW-1185">Reference proteome</keyword>
<dbReference type="Proteomes" id="UP000179807">
    <property type="component" value="Unassembled WGS sequence"/>
</dbReference>
<name>A0A1J4J886_9EUKA</name>
<accession>A0A1J4J886</accession>
<proteinExistence type="predicted"/>
<gene>
    <name evidence="1" type="ORF">TRFO_11055</name>
</gene>
<dbReference type="VEuPathDB" id="TrichDB:TRFO_11055"/>
<sequence length="444" mass="51968">MYSIQIMEYKNVNFSSSHLISLKETEIPSYIDDEQKENTQNNLPQYVLTNSAFVDFDFYDYSSLSKLSTFIYHYEVIFDDNFNYLDFYDKILEVLLSFDGNLVLFSSKLFLTISYKSSSVTSYLSTKISEIIAVLNEFFRNKYVLLLIQNIILDHPATVQEMLNLNILSILLKSSLKAKSKFLKNIVSIVQTITLNPSLLNESQLNNCLELVKSCLKKNDQAINESLFNIISHLQKCFDIPPESLFDEENFRIMINSLSIHVNTIPILNTISHFHDVEFVHLLLNENFYDIALSIFQDSSLVWVHLLNYFLVQIQASHELIEVFFPFLPIACSFLDKTQLNIKIYIYKFFLICLKYNFHSLIQQNYFEDVFRDIFDMIECSSEHDFIVDFLKLLISLSNNQEIMDFIGYHSDCYQAVYDQQFSNNPKISKHANILISLFQNIKK</sequence>